<dbReference type="Proteomes" id="UP000018466">
    <property type="component" value="Unassembled WGS sequence"/>
</dbReference>
<evidence type="ECO:0000313" key="3">
    <source>
        <dbReference type="Proteomes" id="UP000018466"/>
    </source>
</evidence>
<sequence>MIALKTLDVRNNFKQIGDLINSGETILISRPHNQNLIVISEAEYRELEKLRRNAEYLAKLEYSMQQFNEGKGVVKTMDELLNMER</sequence>
<dbReference type="AlphaFoldDB" id="A0AA36Y4H1"/>
<dbReference type="InterPro" id="IPR036165">
    <property type="entry name" value="YefM-like_sf"/>
</dbReference>
<evidence type="ECO:0000256" key="1">
    <source>
        <dbReference type="ARBA" id="ARBA00009981"/>
    </source>
</evidence>
<dbReference type="SUPFAM" id="SSF143120">
    <property type="entry name" value="YefM-like"/>
    <property type="match status" value="1"/>
</dbReference>
<gene>
    <name evidence="2" type="ORF">HMPREF9623_01277</name>
</gene>
<dbReference type="GeneID" id="86941033"/>
<proteinExistence type="inferred from homology"/>
<reference evidence="2 3" key="1">
    <citation type="submission" date="2011-10" db="EMBL/GenBank/DDBJ databases">
        <title>The Genome Sequence of Lachnospiraceae bacterium ACC2.</title>
        <authorList>
            <consortium name="The Broad Institute Genome Sequencing Platform"/>
            <person name="Earl A."/>
            <person name="Ward D."/>
            <person name="Feldgarden M."/>
            <person name="Gevers D."/>
            <person name="Sizova M."/>
            <person name="Hazen A."/>
            <person name="Epstein S."/>
            <person name="Young S.K."/>
            <person name="Zeng Q."/>
            <person name="Gargeya S."/>
            <person name="Fitzgerald M."/>
            <person name="Haas B."/>
            <person name="Abouelleil A."/>
            <person name="Alvarado L."/>
            <person name="Arachchi H.M."/>
            <person name="Berlin A."/>
            <person name="Brown A."/>
            <person name="Chapman S.B."/>
            <person name="Chen Z."/>
            <person name="Dunbar C."/>
            <person name="Freedman E."/>
            <person name="Gearin G."/>
            <person name="Goldberg J."/>
            <person name="Griggs A."/>
            <person name="Gujja S."/>
            <person name="Heiman D."/>
            <person name="Howarth C."/>
            <person name="Larson L."/>
            <person name="Lui A."/>
            <person name="MacDonald P.J.P."/>
            <person name="Montmayeur A."/>
            <person name="Murphy C."/>
            <person name="Neiman D."/>
            <person name="Pearson M."/>
            <person name="Priest M."/>
            <person name="Roberts A."/>
            <person name="Saif S."/>
            <person name="Shea T."/>
            <person name="Shenoy N."/>
            <person name="Sisk P."/>
            <person name="Stolte C."/>
            <person name="Sykes S."/>
            <person name="Wortman J."/>
            <person name="Nusbaum C."/>
            <person name="Birren B."/>
        </authorList>
    </citation>
    <scope>NUCLEOTIDE SEQUENCE [LARGE SCALE GENOMIC DNA]</scope>
    <source>
        <strain evidence="2 3">ACC2</strain>
    </source>
</reference>
<keyword evidence="3" id="KW-1185">Reference proteome</keyword>
<evidence type="ECO:0008006" key="4">
    <source>
        <dbReference type="Google" id="ProtNLM"/>
    </source>
</evidence>
<dbReference type="Gene3D" id="3.40.1620.10">
    <property type="entry name" value="YefM-like domain"/>
    <property type="match status" value="1"/>
</dbReference>
<name>A0AA36Y4H1_9FIRM</name>
<comment type="similarity">
    <text evidence="1">Belongs to the phD/YefM antitoxin family.</text>
</comment>
<evidence type="ECO:0000313" key="2">
    <source>
        <dbReference type="EMBL" id="EHO16578.1"/>
    </source>
</evidence>
<dbReference type="RefSeq" id="WP_009533110.1">
    <property type="nucleotide sequence ID" value="NZ_CAUVLT010000023.1"/>
</dbReference>
<comment type="caution">
    <text evidence="2">The sequence shown here is derived from an EMBL/GenBank/DDBJ whole genome shotgun (WGS) entry which is preliminary data.</text>
</comment>
<dbReference type="EMBL" id="AGEL01000007">
    <property type="protein sequence ID" value="EHO16578.1"/>
    <property type="molecule type" value="Genomic_DNA"/>
</dbReference>
<accession>A0AA36Y4H1</accession>
<protein>
    <recommendedName>
        <fullName evidence="4">Antitoxin</fullName>
    </recommendedName>
</protein>
<organism evidence="2 3">
    <name type="scientific">Stomatobaculum longum</name>
    <dbReference type="NCBI Taxonomy" id="796942"/>
    <lineage>
        <taxon>Bacteria</taxon>
        <taxon>Bacillati</taxon>
        <taxon>Bacillota</taxon>
        <taxon>Clostridia</taxon>
        <taxon>Lachnospirales</taxon>
        <taxon>Lachnospiraceae</taxon>
        <taxon>Stomatobaculum</taxon>
    </lineage>
</organism>